<proteinExistence type="predicted"/>
<dbReference type="Gene3D" id="2.130.10.10">
    <property type="entry name" value="YVTN repeat-like/Quinoprotein amine dehydrogenase"/>
    <property type="match status" value="1"/>
</dbReference>
<organism evidence="3 4">
    <name type="scientific">Actinocrinis puniceicyclus</name>
    <dbReference type="NCBI Taxonomy" id="977794"/>
    <lineage>
        <taxon>Bacteria</taxon>
        <taxon>Bacillati</taxon>
        <taxon>Actinomycetota</taxon>
        <taxon>Actinomycetes</taxon>
        <taxon>Catenulisporales</taxon>
        <taxon>Actinospicaceae</taxon>
        <taxon>Actinocrinis</taxon>
    </lineage>
</organism>
<dbReference type="SUPFAM" id="SSF50998">
    <property type="entry name" value="Quinoprotein alcohol dehydrogenase-like"/>
    <property type="match status" value="2"/>
</dbReference>
<sequence length="455" mass="45809">MIAASGIFVAYAALAGGGAAATTASATVHAAAAATVPLGQVTAGDWPTYHLNNTRDGNQTKLNPVSTLSVDWSAPLDGAVYGEPLLVGGRVLAATENDTIYALNRSTGAVLWSAHVGSPEPLASLPCGDISPLGITSTMVYDPGTNRVFAVAETTGGVHTLFGLNAGTGAIEVQTEIEPPLGDAITYQQRGALTLLNGRIYIPYGGLFGDCGNYIGQVLSVATDGTGMQSFAVPTTREGGIWETGGGVVDGANLLYASGNGQATSGSYDGSDSVIELSPTLQRLDYFAPTDWATQNGGDADLGSMTPALVGQYIYVDGKTNNGYVLRNGALGGVGGQVAELANTCQTFGTAAVSGNTVYLPCATGPQAVTIGADGTPTLLWKSTVPAEGSPVLGGGAVWAVDYFGGELYALDPATGATKAQIYLGSTAPNFVTPTVVGDQAFVGTVHGVVAVGGA</sequence>
<dbReference type="PANTHER" id="PTHR34512">
    <property type="entry name" value="CELL SURFACE PROTEIN"/>
    <property type="match status" value="1"/>
</dbReference>
<dbReference type="RefSeq" id="WP_211468629.1">
    <property type="nucleotide sequence ID" value="NZ_JAGSXH010000046.1"/>
</dbReference>
<reference evidence="3" key="1">
    <citation type="submission" date="2021-04" db="EMBL/GenBank/DDBJ databases">
        <title>Genome based classification of Actinospica acidithermotolerans sp. nov., an actinobacterium isolated from an Indonesian hot spring.</title>
        <authorList>
            <person name="Kusuma A.B."/>
            <person name="Putra K.E."/>
            <person name="Nafisah S."/>
            <person name="Loh J."/>
            <person name="Nouioui I."/>
            <person name="Goodfellow M."/>
        </authorList>
    </citation>
    <scope>NUCLEOTIDE SEQUENCE</scope>
    <source>
        <strain evidence="3">DSM 45618</strain>
    </source>
</reference>
<dbReference type="InterPro" id="IPR011047">
    <property type="entry name" value="Quinoprotein_ADH-like_sf"/>
</dbReference>
<dbReference type="Pfam" id="PF13360">
    <property type="entry name" value="PQQ_2"/>
    <property type="match status" value="1"/>
</dbReference>
<feature type="chain" id="PRO_5038445959" evidence="1">
    <location>
        <begin position="27"/>
        <end position="455"/>
    </location>
</feature>
<evidence type="ECO:0000313" key="4">
    <source>
        <dbReference type="Proteomes" id="UP000677913"/>
    </source>
</evidence>
<dbReference type="SMART" id="SM00564">
    <property type="entry name" value="PQQ"/>
    <property type="match status" value="2"/>
</dbReference>
<feature type="signal peptide" evidence="1">
    <location>
        <begin position="1"/>
        <end position="26"/>
    </location>
</feature>
<dbReference type="Gene3D" id="2.140.10.10">
    <property type="entry name" value="Quinoprotein alcohol dehydrogenase-like superfamily"/>
    <property type="match status" value="1"/>
</dbReference>
<accession>A0A8J7WMW5</accession>
<evidence type="ECO:0000256" key="1">
    <source>
        <dbReference type="SAM" id="SignalP"/>
    </source>
</evidence>
<evidence type="ECO:0000313" key="3">
    <source>
        <dbReference type="EMBL" id="MBS2964263.1"/>
    </source>
</evidence>
<dbReference type="PANTHER" id="PTHR34512:SF30">
    <property type="entry name" value="OUTER MEMBRANE PROTEIN ASSEMBLY FACTOR BAMB"/>
    <property type="match status" value="1"/>
</dbReference>
<dbReference type="Proteomes" id="UP000677913">
    <property type="component" value="Unassembled WGS sequence"/>
</dbReference>
<dbReference type="InterPro" id="IPR015943">
    <property type="entry name" value="WD40/YVTN_repeat-like_dom_sf"/>
</dbReference>
<keyword evidence="4" id="KW-1185">Reference proteome</keyword>
<protein>
    <submittedName>
        <fullName evidence="3">PQQ-binding-like beta-propeller repeat protein</fullName>
    </submittedName>
</protein>
<evidence type="ECO:0000259" key="2">
    <source>
        <dbReference type="Pfam" id="PF13360"/>
    </source>
</evidence>
<gene>
    <name evidence="3" type="ORF">KGA66_14480</name>
</gene>
<comment type="caution">
    <text evidence="3">The sequence shown here is derived from an EMBL/GenBank/DDBJ whole genome shotgun (WGS) entry which is preliminary data.</text>
</comment>
<dbReference type="EMBL" id="JAGSXH010000046">
    <property type="protein sequence ID" value="MBS2964263.1"/>
    <property type="molecule type" value="Genomic_DNA"/>
</dbReference>
<feature type="domain" description="Pyrrolo-quinoline quinone repeat" evidence="2">
    <location>
        <begin position="69"/>
        <end position="158"/>
    </location>
</feature>
<dbReference type="InterPro" id="IPR002372">
    <property type="entry name" value="PQQ_rpt_dom"/>
</dbReference>
<dbReference type="InterPro" id="IPR018391">
    <property type="entry name" value="PQQ_b-propeller_rpt"/>
</dbReference>
<name>A0A8J7WMW5_9ACTN</name>
<keyword evidence="1" id="KW-0732">Signal</keyword>
<dbReference type="AlphaFoldDB" id="A0A8J7WMW5"/>